<evidence type="ECO:0000259" key="6">
    <source>
        <dbReference type="Pfam" id="PF04542"/>
    </source>
</evidence>
<dbReference type="HOGENOM" id="CLU_047691_9_3_11"/>
<dbReference type="PANTHER" id="PTHR43133">
    <property type="entry name" value="RNA POLYMERASE ECF-TYPE SIGMA FACTO"/>
    <property type="match status" value="1"/>
</dbReference>
<protein>
    <submittedName>
        <fullName evidence="8">RNA polymerase sigma factor sigK</fullName>
    </submittedName>
</protein>
<dbReference type="Gene3D" id="1.10.1740.10">
    <property type="match status" value="1"/>
</dbReference>
<reference evidence="8 9" key="1">
    <citation type="journal article" date="2013" name="ISME J.">
        <title>A metabolic model for members of the genus Tetrasphaera involved in enhanced biological phosphorus removal.</title>
        <authorList>
            <person name="Kristiansen R."/>
            <person name="Nguyen H.T.T."/>
            <person name="Saunders A.M."/>
            <person name="Nielsen J.L."/>
            <person name="Wimmer R."/>
            <person name="Le V.Q."/>
            <person name="McIlroy S.J."/>
            <person name="Petrovski S."/>
            <person name="Seviour R.J."/>
            <person name="Calteau A."/>
            <person name="Nielsen K.L."/>
            <person name="Nielsen P.H."/>
        </authorList>
    </citation>
    <scope>NUCLEOTIDE SEQUENCE [LARGE SCALE GENOMIC DNA]</scope>
    <source>
        <strain evidence="8 9">Lp2</strain>
    </source>
</reference>
<keyword evidence="9" id="KW-1185">Reference proteome</keyword>
<dbReference type="AlphaFoldDB" id="N0DYT9"/>
<evidence type="ECO:0000256" key="1">
    <source>
        <dbReference type="ARBA" id="ARBA00010641"/>
    </source>
</evidence>
<keyword evidence="3" id="KW-0731">Sigma factor</keyword>
<dbReference type="eggNOG" id="COG1595">
    <property type="taxonomic scope" value="Bacteria"/>
</dbReference>
<dbReference type="GO" id="GO:0003677">
    <property type="term" value="F:DNA binding"/>
    <property type="evidence" value="ECO:0007669"/>
    <property type="project" value="InterPro"/>
</dbReference>
<dbReference type="InterPro" id="IPR036388">
    <property type="entry name" value="WH-like_DNA-bd_sf"/>
</dbReference>
<feature type="domain" description="RNA polymerase sigma-70 region 2" evidence="6">
    <location>
        <begin position="48"/>
        <end position="115"/>
    </location>
</feature>
<accession>N0DYT9</accession>
<proteinExistence type="inferred from homology"/>
<dbReference type="SUPFAM" id="SSF88946">
    <property type="entry name" value="Sigma2 domain of RNA polymerase sigma factors"/>
    <property type="match status" value="1"/>
</dbReference>
<dbReference type="STRING" id="1193181.BN10_1030004"/>
<dbReference type="InterPro" id="IPR013249">
    <property type="entry name" value="RNA_pol_sigma70_r4_t2"/>
</dbReference>
<dbReference type="Pfam" id="PF08281">
    <property type="entry name" value="Sigma70_r4_2"/>
    <property type="match status" value="1"/>
</dbReference>
<dbReference type="RefSeq" id="WP_010851409.1">
    <property type="nucleotide sequence ID" value="NZ_HF570956.1"/>
</dbReference>
<dbReference type="GO" id="GO:0016987">
    <property type="term" value="F:sigma factor activity"/>
    <property type="evidence" value="ECO:0007669"/>
    <property type="project" value="UniProtKB-KW"/>
</dbReference>
<dbReference type="InterPro" id="IPR039425">
    <property type="entry name" value="RNA_pol_sigma-70-like"/>
</dbReference>
<dbReference type="InterPro" id="IPR007627">
    <property type="entry name" value="RNA_pol_sigma70_r2"/>
</dbReference>
<dbReference type="NCBIfam" id="TIGR02937">
    <property type="entry name" value="sigma70-ECF"/>
    <property type="match status" value="1"/>
</dbReference>
<comment type="similarity">
    <text evidence="1">Belongs to the sigma-70 factor family. ECF subfamily.</text>
</comment>
<dbReference type="InterPro" id="IPR013324">
    <property type="entry name" value="RNA_pol_sigma_r3/r4-like"/>
</dbReference>
<dbReference type="CDD" id="cd06171">
    <property type="entry name" value="Sigma70_r4"/>
    <property type="match status" value="1"/>
</dbReference>
<dbReference type="SUPFAM" id="SSF88659">
    <property type="entry name" value="Sigma3 and sigma4 domains of RNA polymerase sigma factors"/>
    <property type="match status" value="1"/>
</dbReference>
<dbReference type="EMBL" id="CAIZ01000006">
    <property type="protein sequence ID" value="CCH68505.1"/>
    <property type="molecule type" value="Genomic_DNA"/>
</dbReference>
<evidence type="ECO:0000256" key="2">
    <source>
        <dbReference type="ARBA" id="ARBA00023015"/>
    </source>
</evidence>
<feature type="compositionally biased region" description="Basic and acidic residues" evidence="5">
    <location>
        <begin position="130"/>
        <end position="141"/>
    </location>
</feature>
<evidence type="ECO:0000259" key="7">
    <source>
        <dbReference type="Pfam" id="PF08281"/>
    </source>
</evidence>
<sequence>MSRMAGPDRTPASLTGRGSAVVSVARADSLIDWLQASGRGDQDAFASLYDAVSSRVHGLVLRVVRNPAQADEVTQEVFLDIWRQSARFDPQRGSALSWMLTIAHRRAVDRVRSAQATTERDSAWVAKNQDTPHDSTAERAERSLDAQRVRNALDALTDTQRGAVELAYFGGYTHTEVAGLLDIPLGTAKTRIRDGLIRLRDSLGGAR</sequence>
<dbReference type="NCBIfam" id="NF007228">
    <property type="entry name" value="PRK09646.1"/>
    <property type="match status" value="1"/>
</dbReference>
<dbReference type="PANTHER" id="PTHR43133:SF66">
    <property type="entry name" value="ECF RNA POLYMERASE SIGMA FACTOR SIGK"/>
    <property type="match status" value="1"/>
</dbReference>
<evidence type="ECO:0000313" key="9">
    <source>
        <dbReference type="Proteomes" id="UP000013167"/>
    </source>
</evidence>
<name>N0DYT9_9MICO</name>
<gene>
    <name evidence="8" type="primary">sigK</name>
    <name evidence="8" type="ORF">BN10_1030004</name>
</gene>
<keyword evidence="4" id="KW-0804">Transcription</keyword>
<feature type="region of interest" description="Disordered" evidence="5">
    <location>
        <begin position="119"/>
        <end position="141"/>
    </location>
</feature>
<dbReference type="InterPro" id="IPR013325">
    <property type="entry name" value="RNA_pol_sigma_r2"/>
</dbReference>
<dbReference type="Gene3D" id="1.10.10.10">
    <property type="entry name" value="Winged helix-like DNA-binding domain superfamily/Winged helix DNA-binding domain"/>
    <property type="match status" value="1"/>
</dbReference>
<evidence type="ECO:0000256" key="5">
    <source>
        <dbReference type="SAM" id="MobiDB-lite"/>
    </source>
</evidence>
<dbReference type="Pfam" id="PF04542">
    <property type="entry name" value="Sigma70_r2"/>
    <property type="match status" value="1"/>
</dbReference>
<comment type="caution">
    <text evidence="8">The sequence shown here is derived from an EMBL/GenBank/DDBJ whole genome shotgun (WGS) entry which is preliminary data.</text>
</comment>
<feature type="domain" description="RNA polymerase sigma factor 70 region 4 type 2" evidence="7">
    <location>
        <begin position="147"/>
        <end position="199"/>
    </location>
</feature>
<evidence type="ECO:0000313" key="8">
    <source>
        <dbReference type="EMBL" id="CCH68505.1"/>
    </source>
</evidence>
<dbReference type="InterPro" id="IPR014284">
    <property type="entry name" value="RNA_pol_sigma-70_dom"/>
</dbReference>
<organism evidence="8 9">
    <name type="scientific">Phycicoccus elongatus Lp2</name>
    <dbReference type="NCBI Taxonomy" id="1193181"/>
    <lineage>
        <taxon>Bacteria</taxon>
        <taxon>Bacillati</taxon>
        <taxon>Actinomycetota</taxon>
        <taxon>Actinomycetes</taxon>
        <taxon>Micrococcales</taxon>
        <taxon>Intrasporangiaceae</taxon>
        <taxon>Phycicoccus</taxon>
    </lineage>
</organism>
<evidence type="ECO:0000256" key="3">
    <source>
        <dbReference type="ARBA" id="ARBA00023082"/>
    </source>
</evidence>
<dbReference type="GO" id="GO:0006352">
    <property type="term" value="P:DNA-templated transcription initiation"/>
    <property type="evidence" value="ECO:0007669"/>
    <property type="project" value="InterPro"/>
</dbReference>
<dbReference type="Proteomes" id="UP000013167">
    <property type="component" value="Unassembled WGS sequence"/>
</dbReference>
<evidence type="ECO:0000256" key="4">
    <source>
        <dbReference type="ARBA" id="ARBA00023163"/>
    </source>
</evidence>
<keyword evidence="2" id="KW-0805">Transcription regulation</keyword>